<organism evidence="1 2">
    <name type="scientific">Moorena producens (strain JHB)</name>
    <dbReference type="NCBI Taxonomy" id="1454205"/>
    <lineage>
        <taxon>Bacteria</taxon>
        <taxon>Bacillati</taxon>
        <taxon>Cyanobacteriota</taxon>
        <taxon>Cyanophyceae</taxon>
        <taxon>Coleofasciculales</taxon>
        <taxon>Coleofasciculaceae</taxon>
        <taxon>Moorena</taxon>
    </lineage>
</organism>
<dbReference type="AlphaFoldDB" id="A0A1D9G507"/>
<dbReference type="EMBL" id="CP017708">
    <property type="protein sequence ID" value="AOY82722.1"/>
    <property type="molecule type" value="Genomic_DNA"/>
</dbReference>
<dbReference type="Proteomes" id="UP000176944">
    <property type="component" value="Chromosome"/>
</dbReference>
<name>A0A1D9G507_MOOP1</name>
<accession>A0A1D9G507</accession>
<protein>
    <submittedName>
        <fullName evidence="1">Uncharacterized protein</fullName>
    </submittedName>
</protein>
<proteinExistence type="predicted"/>
<evidence type="ECO:0000313" key="1">
    <source>
        <dbReference type="EMBL" id="AOY82722.1"/>
    </source>
</evidence>
<gene>
    <name evidence="1" type="ORF">BJP36_25235</name>
</gene>
<sequence length="88" mass="9716">MYKNCVIDINSKSNKVDSVWRLAETLSVEEKAELIERLLDQESGLIVLSATTHLGDYILAQMSLLSSEGLLYVFRKVAAQLSSKGNGL</sequence>
<evidence type="ECO:0000313" key="2">
    <source>
        <dbReference type="Proteomes" id="UP000176944"/>
    </source>
</evidence>
<reference evidence="2" key="1">
    <citation type="submission" date="2016-10" db="EMBL/GenBank/DDBJ databases">
        <title>Comparative genomics uncovers the prolific and rare metabolic potential of the cyanobacterial genus Moorea.</title>
        <authorList>
            <person name="Leao T."/>
            <person name="Castelao G."/>
            <person name="Korobeynikov A."/>
            <person name="Monroe E.A."/>
            <person name="Podell S."/>
            <person name="Glukhov E."/>
            <person name="Allen E."/>
            <person name="Gerwick W.H."/>
            <person name="Gerwick L."/>
        </authorList>
    </citation>
    <scope>NUCLEOTIDE SEQUENCE [LARGE SCALE GENOMIC DNA]</scope>
    <source>
        <strain evidence="2">JHB</strain>
    </source>
</reference>